<protein>
    <submittedName>
        <fullName evidence="2">Uncharacterized protein</fullName>
    </submittedName>
</protein>
<dbReference type="Proteomes" id="UP000050509">
    <property type="component" value="Unassembled WGS sequence"/>
</dbReference>
<feature type="non-terminal residue" evidence="2">
    <location>
        <position position="111"/>
    </location>
</feature>
<keyword evidence="3" id="KW-1185">Reference proteome</keyword>
<keyword evidence="1" id="KW-1133">Transmembrane helix</keyword>
<accession>A0A0P9D0F4</accession>
<keyword evidence="1" id="KW-0472">Membrane</keyword>
<comment type="caution">
    <text evidence="2">The sequence shown here is derived from an EMBL/GenBank/DDBJ whole genome shotgun (WGS) entry which is preliminary data.</text>
</comment>
<evidence type="ECO:0000313" key="2">
    <source>
        <dbReference type="EMBL" id="KPV48905.1"/>
    </source>
</evidence>
<feature type="transmembrane region" description="Helical" evidence="1">
    <location>
        <begin position="83"/>
        <end position="104"/>
    </location>
</feature>
<gene>
    <name evidence="2" type="ORF">SE17_35550</name>
</gene>
<dbReference type="AlphaFoldDB" id="A0A0P9D0F4"/>
<sequence length="111" mass="11229">MTTNIDAGRAKIAEADEPRGGRIGVAFDWGFGVQMATMGLLTLAGVPSNGMAVPRLAGLLPLAGAAVAYAQGEALRRGNGTAWWVQVLGNGALTVGGIGALAVLPRMLEQG</sequence>
<keyword evidence="1" id="KW-0812">Transmembrane</keyword>
<feature type="transmembrane region" description="Helical" evidence="1">
    <location>
        <begin position="53"/>
        <end position="71"/>
    </location>
</feature>
<dbReference type="EMBL" id="LJCR01002316">
    <property type="protein sequence ID" value="KPV48905.1"/>
    <property type="molecule type" value="Genomic_DNA"/>
</dbReference>
<name>A0A0P9D0F4_9CHLR</name>
<proteinExistence type="predicted"/>
<evidence type="ECO:0000256" key="1">
    <source>
        <dbReference type="SAM" id="Phobius"/>
    </source>
</evidence>
<organism evidence="2 3">
    <name type="scientific">Kouleothrix aurantiaca</name>
    <dbReference type="NCBI Taxonomy" id="186479"/>
    <lineage>
        <taxon>Bacteria</taxon>
        <taxon>Bacillati</taxon>
        <taxon>Chloroflexota</taxon>
        <taxon>Chloroflexia</taxon>
        <taxon>Chloroflexales</taxon>
        <taxon>Roseiflexineae</taxon>
        <taxon>Roseiflexaceae</taxon>
        <taxon>Kouleothrix</taxon>
    </lineage>
</organism>
<evidence type="ECO:0000313" key="3">
    <source>
        <dbReference type="Proteomes" id="UP000050509"/>
    </source>
</evidence>
<feature type="transmembrane region" description="Helical" evidence="1">
    <location>
        <begin position="26"/>
        <end position="46"/>
    </location>
</feature>
<reference evidence="2 3" key="1">
    <citation type="submission" date="2015-09" db="EMBL/GenBank/DDBJ databases">
        <title>Draft genome sequence of Kouleothrix aurantiaca JCM 19913.</title>
        <authorList>
            <person name="Hemp J."/>
        </authorList>
    </citation>
    <scope>NUCLEOTIDE SEQUENCE [LARGE SCALE GENOMIC DNA]</scope>
    <source>
        <strain evidence="2 3">COM-B</strain>
    </source>
</reference>